<dbReference type="Proteomes" id="UP000580718">
    <property type="component" value="Unassembled WGS sequence"/>
</dbReference>
<evidence type="ECO:0000313" key="3">
    <source>
        <dbReference type="Proteomes" id="UP000580718"/>
    </source>
</evidence>
<gene>
    <name evidence="2" type="ORF">FHX36_000698</name>
</gene>
<dbReference type="AlphaFoldDB" id="A0A839Y5E5"/>
<dbReference type="RefSeq" id="WP_258373092.1">
    <property type="nucleotide sequence ID" value="NZ_JACIBU010000001.1"/>
</dbReference>
<dbReference type="EMBL" id="JACIBU010000001">
    <property type="protein sequence ID" value="MBB3674963.1"/>
    <property type="molecule type" value="Genomic_DNA"/>
</dbReference>
<organism evidence="2 3">
    <name type="scientific">Modestobacter versicolor</name>
    <dbReference type="NCBI Taxonomy" id="429133"/>
    <lineage>
        <taxon>Bacteria</taxon>
        <taxon>Bacillati</taxon>
        <taxon>Actinomycetota</taxon>
        <taxon>Actinomycetes</taxon>
        <taxon>Geodermatophilales</taxon>
        <taxon>Geodermatophilaceae</taxon>
        <taxon>Modestobacter</taxon>
    </lineage>
</organism>
<reference evidence="2 3" key="1">
    <citation type="submission" date="2020-08" db="EMBL/GenBank/DDBJ databases">
        <title>Sequencing the genomes of 1000 actinobacteria strains.</title>
        <authorList>
            <person name="Klenk H.-P."/>
        </authorList>
    </citation>
    <scope>NUCLEOTIDE SEQUENCE [LARGE SCALE GENOMIC DNA]</scope>
    <source>
        <strain evidence="2 3">DSM 16678</strain>
    </source>
</reference>
<evidence type="ECO:0000256" key="1">
    <source>
        <dbReference type="SAM" id="MobiDB-lite"/>
    </source>
</evidence>
<sequence length="40" mass="4331">MSDCCSSTSCTPEPATPPAPGAVDRRNRAERRRDARKAGR</sequence>
<name>A0A839Y5E5_9ACTN</name>
<feature type="region of interest" description="Disordered" evidence="1">
    <location>
        <begin position="1"/>
        <end position="40"/>
    </location>
</feature>
<evidence type="ECO:0000313" key="2">
    <source>
        <dbReference type="EMBL" id="MBB3674963.1"/>
    </source>
</evidence>
<feature type="compositionally biased region" description="Low complexity" evidence="1">
    <location>
        <begin position="1"/>
        <end position="13"/>
    </location>
</feature>
<comment type="caution">
    <text evidence="2">The sequence shown here is derived from an EMBL/GenBank/DDBJ whole genome shotgun (WGS) entry which is preliminary data.</text>
</comment>
<proteinExistence type="predicted"/>
<feature type="compositionally biased region" description="Basic and acidic residues" evidence="1">
    <location>
        <begin position="23"/>
        <end position="40"/>
    </location>
</feature>
<accession>A0A839Y5E5</accession>
<protein>
    <submittedName>
        <fullName evidence="2">Uncharacterized protein</fullName>
    </submittedName>
</protein>